<feature type="transmembrane region" description="Helical" evidence="1">
    <location>
        <begin position="145"/>
        <end position="165"/>
    </location>
</feature>
<name>A0A0K2SHL8_LIMPI</name>
<gene>
    <name evidence="3" type="ORF">LIP_0754</name>
</gene>
<evidence type="ECO:0000313" key="3">
    <source>
        <dbReference type="EMBL" id="BAS26611.1"/>
    </source>
</evidence>
<keyword evidence="1" id="KW-1133">Transmembrane helix</keyword>
<evidence type="ECO:0000259" key="2">
    <source>
        <dbReference type="Pfam" id="PF07670"/>
    </source>
</evidence>
<dbReference type="EMBL" id="AP014924">
    <property type="protein sequence ID" value="BAS26611.1"/>
    <property type="molecule type" value="Genomic_DNA"/>
</dbReference>
<dbReference type="PANTHER" id="PTHR35793:SF2">
    <property type="entry name" value="INNER MEMBRANE PROTEIN YJIG"/>
    <property type="match status" value="1"/>
</dbReference>
<dbReference type="KEGG" id="lpil:LIP_0754"/>
<dbReference type="STRING" id="1555112.LIP_0754"/>
<feature type="transmembrane region" description="Helical" evidence="1">
    <location>
        <begin position="82"/>
        <end position="101"/>
    </location>
</feature>
<dbReference type="AlphaFoldDB" id="A0A0K2SHL8"/>
<dbReference type="InterPro" id="IPR052549">
    <property type="entry name" value="SpmB"/>
</dbReference>
<dbReference type="PANTHER" id="PTHR35793">
    <property type="entry name" value="INNER MEMBRANE PROTEIN YJIG"/>
    <property type="match status" value="1"/>
</dbReference>
<keyword evidence="1" id="KW-0812">Transmembrane</keyword>
<keyword evidence="4" id="KW-1185">Reference proteome</keyword>
<evidence type="ECO:0000313" key="4">
    <source>
        <dbReference type="Proteomes" id="UP000065807"/>
    </source>
</evidence>
<dbReference type="InterPro" id="IPR011642">
    <property type="entry name" value="Gate_dom"/>
</dbReference>
<feature type="transmembrane region" description="Helical" evidence="1">
    <location>
        <begin position="45"/>
        <end position="70"/>
    </location>
</feature>
<sequence length="169" mass="17781">MAGWVIPILVSTILIVGLARGVDLLDAFVEGALEGVKLGVRILPFIMAIYVGVGLFQAGGVMDVVSRALGPLARALRLPVELFPLMLIRPFSGGAALGIVADLLRQYGPDSLIGRTASIMEGSSETTFYVLTLYLGAVGVKRSRYALPLCLLGDVVGFVAAGWAGRAFF</sequence>
<keyword evidence="1" id="KW-0472">Membrane</keyword>
<protein>
    <submittedName>
        <fullName evidence="3">Spore maturation protein</fullName>
    </submittedName>
</protein>
<dbReference type="Proteomes" id="UP000065807">
    <property type="component" value="Chromosome"/>
</dbReference>
<feature type="domain" description="Nucleoside transporter/FeoB GTPase Gate" evidence="2">
    <location>
        <begin position="40"/>
        <end position="140"/>
    </location>
</feature>
<reference evidence="4" key="2">
    <citation type="journal article" date="2016" name="Int. J. Syst. Evol. Microbiol.">
        <title>Complete genome sequence and cell structure of Limnochorda pilosa, a Gram-negative spore-former within the phylum Firmicutes.</title>
        <authorList>
            <person name="Watanabe M."/>
            <person name="Kojima H."/>
            <person name="Fukui M."/>
        </authorList>
    </citation>
    <scope>NUCLEOTIDE SEQUENCE [LARGE SCALE GENOMIC DNA]</scope>
    <source>
        <strain evidence="4">HC45</strain>
    </source>
</reference>
<evidence type="ECO:0000256" key="1">
    <source>
        <dbReference type="SAM" id="Phobius"/>
    </source>
</evidence>
<dbReference type="RefSeq" id="WP_198409696.1">
    <property type="nucleotide sequence ID" value="NZ_AP014924.1"/>
</dbReference>
<dbReference type="Pfam" id="PF07670">
    <property type="entry name" value="Gate"/>
    <property type="match status" value="1"/>
</dbReference>
<organism evidence="3 4">
    <name type="scientific">Limnochorda pilosa</name>
    <dbReference type="NCBI Taxonomy" id="1555112"/>
    <lineage>
        <taxon>Bacteria</taxon>
        <taxon>Bacillati</taxon>
        <taxon>Bacillota</taxon>
        <taxon>Limnochordia</taxon>
        <taxon>Limnochordales</taxon>
        <taxon>Limnochordaceae</taxon>
        <taxon>Limnochorda</taxon>
    </lineage>
</organism>
<reference evidence="4" key="1">
    <citation type="submission" date="2015-07" db="EMBL/GenBank/DDBJ databases">
        <title>Complete genome sequence and phylogenetic analysis of Limnochorda pilosa.</title>
        <authorList>
            <person name="Watanabe M."/>
            <person name="Kojima H."/>
            <person name="Fukui M."/>
        </authorList>
    </citation>
    <scope>NUCLEOTIDE SEQUENCE [LARGE SCALE GENOMIC DNA]</scope>
    <source>
        <strain evidence="4">HC45</strain>
    </source>
</reference>
<accession>A0A0K2SHL8</accession>
<dbReference type="GO" id="GO:0005886">
    <property type="term" value="C:plasma membrane"/>
    <property type="evidence" value="ECO:0007669"/>
    <property type="project" value="TreeGrafter"/>
</dbReference>
<proteinExistence type="predicted"/>